<dbReference type="Pfam" id="PF00467">
    <property type="entry name" value="KOW"/>
    <property type="match status" value="1"/>
</dbReference>
<dbReference type="GO" id="GO:0005840">
    <property type="term" value="C:ribosome"/>
    <property type="evidence" value="ECO:0007669"/>
    <property type="project" value="UniProtKB-KW"/>
</dbReference>
<dbReference type="Pfam" id="PF17136">
    <property type="entry name" value="ribosomal_L24"/>
    <property type="match status" value="1"/>
</dbReference>
<comment type="similarity">
    <text evidence="1 6">Belongs to the universal ribosomal protein uL24 family.</text>
</comment>
<dbReference type="Proteomes" id="UP000076502">
    <property type="component" value="Unassembled WGS sequence"/>
</dbReference>
<sequence>MRFTSALFSRMGYWSKKYANFPERYINRVTEKIYWRTPRKVQYLPRVMKNRRLYFSVDRPWTNEFQLINFNGKDPEVIPVEPIKNWSFFRGDRVEVLTGPDKGKQGMVKDIIQERNWIIVEGLNTKLHCFGKTKSFPGVYVRQEQPLLVTEQVHLVDPVDLKGTAIEWRYTETGEHVRVSCRTGRIIPVPKSSEETKDYKSPDLYPEEPKDTTAKYVSEVTFEPALKTFEMDIMEKMGIKEDRIPKKYYWY</sequence>
<protein>
    <recommendedName>
        <fullName evidence="4">Large ribosomal subunit protein uL24m</fullName>
    </recommendedName>
    <alternativeName>
        <fullName evidence="5">39S ribosomal protein L24, mitochondrial</fullName>
    </alternativeName>
</protein>
<dbReference type="NCBIfam" id="TIGR01079">
    <property type="entry name" value="rplX_bact"/>
    <property type="match status" value="1"/>
</dbReference>
<dbReference type="InterPro" id="IPR003256">
    <property type="entry name" value="Ribosomal_uL24"/>
</dbReference>
<name>A0A154NXL7_DUFNO</name>
<evidence type="ECO:0000256" key="2">
    <source>
        <dbReference type="ARBA" id="ARBA00022980"/>
    </source>
</evidence>
<evidence type="ECO:0000259" key="8">
    <source>
        <dbReference type="SMART" id="SM00739"/>
    </source>
</evidence>
<dbReference type="PANTHER" id="PTHR12903">
    <property type="entry name" value="MITOCHONDRIAL RIBOSOMAL PROTEIN L24"/>
    <property type="match status" value="1"/>
</dbReference>
<keyword evidence="2 6" id="KW-0689">Ribosomal protein</keyword>
<dbReference type="GO" id="GO:0003723">
    <property type="term" value="F:RNA binding"/>
    <property type="evidence" value="ECO:0007669"/>
    <property type="project" value="InterPro"/>
</dbReference>
<evidence type="ECO:0000313" key="9">
    <source>
        <dbReference type="EMBL" id="KZC04409.1"/>
    </source>
</evidence>
<evidence type="ECO:0000256" key="4">
    <source>
        <dbReference type="ARBA" id="ARBA00035283"/>
    </source>
</evidence>
<keyword evidence="10" id="KW-1185">Reference proteome</keyword>
<dbReference type="SMART" id="SM00739">
    <property type="entry name" value="KOW"/>
    <property type="match status" value="1"/>
</dbReference>
<evidence type="ECO:0000256" key="7">
    <source>
        <dbReference type="SAM" id="MobiDB-lite"/>
    </source>
</evidence>
<dbReference type="OrthoDB" id="359154at2759"/>
<dbReference type="InterPro" id="IPR005824">
    <property type="entry name" value="KOW"/>
</dbReference>
<evidence type="ECO:0000256" key="6">
    <source>
        <dbReference type="RuleBase" id="RU003477"/>
    </source>
</evidence>
<dbReference type="CDD" id="cd06089">
    <property type="entry name" value="KOW_RPL26"/>
    <property type="match status" value="1"/>
</dbReference>
<evidence type="ECO:0000256" key="3">
    <source>
        <dbReference type="ARBA" id="ARBA00023274"/>
    </source>
</evidence>
<dbReference type="AlphaFoldDB" id="A0A154NXL7"/>
<dbReference type="PROSITE" id="PS01108">
    <property type="entry name" value="RIBOSOMAL_L24"/>
    <property type="match status" value="1"/>
</dbReference>
<dbReference type="EMBL" id="KQ434778">
    <property type="protein sequence ID" value="KZC04409.1"/>
    <property type="molecule type" value="Genomic_DNA"/>
</dbReference>
<evidence type="ECO:0000256" key="1">
    <source>
        <dbReference type="ARBA" id="ARBA00010618"/>
    </source>
</evidence>
<evidence type="ECO:0000313" key="10">
    <source>
        <dbReference type="Proteomes" id="UP000076502"/>
    </source>
</evidence>
<dbReference type="SUPFAM" id="SSF50104">
    <property type="entry name" value="Translation proteins SH3-like domain"/>
    <property type="match status" value="1"/>
</dbReference>
<accession>A0A154NXL7</accession>
<dbReference type="InterPro" id="IPR041988">
    <property type="entry name" value="Ribosomal_uL24_KOW"/>
</dbReference>
<organism evidence="9 10">
    <name type="scientific">Dufourea novaeangliae</name>
    <name type="common">Sweat bee</name>
    <dbReference type="NCBI Taxonomy" id="178035"/>
    <lineage>
        <taxon>Eukaryota</taxon>
        <taxon>Metazoa</taxon>
        <taxon>Ecdysozoa</taxon>
        <taxon>Arthropoda</taxon>
        <taxon>Hexapoda</taxon>
        <taxon>Insecta</taxon>
        <taxon>Pterygota</taxon>
        <taxon>Neoptera</taxon>
        <taxon>Endopterygota</taxon>
        <taxon>Hymenoptera</taxon>
        <taxon>Apocrita</taxon>
        <taxon>Aculeata</taxon>
        <taxon>Apoidea</taxon>
        <taxon>Anthophila</taxon>
        <taxon>Halictidae</taxon>
        <taxon>Rophitinae</taxon>
        <taxon>Dufourea</taxon>
    </lineage>
</organism>
<dbReference type="GO" id="GO:0006412">
    <property type="term" value="P:translation"/>
    <property type="evidence" value="ECO:0007669"/>
    <property type="project" value="InterPro"/>
</dbReference>
<dbReference type="InterPro" id="IPR005825">
    <property type="entry name" value="Ribosomal_uL24_CS"/>
</dbReference>
<feature type="region of interest" description="Disordered" evidence="7">
    <location>
        <begin position="192"/>
        <end position="211"/>
    </location>
</feature>
<feature type="domain" description="KOW" evidence="8">
    <location>
        <begin position="87"/>
        <end position="114"/>
    </location>
</feature>
<keyword evidence="3 6" id="KW-0687">Ribonucleoprotein</keyword>
<dbReference type="STRING" id="178035.A0A154NXL7"/>
<evidence type="ECO:0000256" key="5">
    <source>
        <dbReference type="ARBA" id="ARBA00035357"/>
    </source>
</evidence>
<gene>
    <name evidence="9" type="ORF">WN55_02771</name>
</gene>
<dbReference type="OMA" id="DFEWRFT"/>
<dbReference type="InterPro" id="IPR008991">
    <property type="entry name" value="Translation_prot_SH3-like_sf"/>
</dbReference>
<proteinExistence type="inferred from homology"/>
<dbReference type="InterPro" id="IPR014722">
    <property type="entry name" value="Rib_uL2_dom2"/>
</dbReference>
<dbReference type="GO" id="GO:0003735">
    <property type="term" value="F:structural constituent of ribosome"/>
    <property type="evidence" value="ECO:0007669"/>
    <property type="project" value="InterPro"/>
</dbReference>
<dbReference type="InterPro" id="IPR057264">
    <property type="entry name" value="Ribosomal_uL24_C"/>
</dbReference>
<reference evidence="9 10" key="1">
    <citation type="submission" date="2015-07" db="EMBL/GenBank/DDBJ databases">
        <title>The genome of Dufourea novaeangliae.</title>
        <authorList>
            <person name="Pan H."/>
            <person name="Kapheim K."/>
        </authorList>
    </citation>
    <scope>NUCLEOTIDE SEQUENCE [LARGE SCALE GENOMIC DNA]</scope>
    <source>
        <strain evidence="9">0120121106</strain>
        <tissue evidence="9">Whole body</tissue>
    </source>
</reference>
<dbReference type="GO" id="GO:1990904">
    <property type="term" value="C:ribonucleoprotein complex"/>
    <property type="evidence" value="ECO:0007669"/>
    <property type="project" value="UniProtKB-KW"/>
</dbReference>
<dbReference type="Gene3D" id="2.30.30.30">
    <property type="match status" value="1"/>
</dbReference>